<protein>
    <recommendedName>
        <fullName evidence="5">FluG domain-containing protein</fullName>
    </recommendedName>
</protein>
<evidence type="ECO:0008006" key="5">
    <source>
        <dbReference type="Google" id="ProtNLM"/>
    </source>
</evidence>
<feature type="region of interest" description="Disordered" evidence="2">
    <location>
        <begin position="131"/>
        <end position="259"/>
    </location>
</feature>
<keyword evidence="4" id="KW-1185">Reference proteome</keyword>
<dbReference type="EMBL" id="KQ030670">
    <property type="protein sequence ID" value="KJZ69881.1"/>
    <property type="molecule type" value="Genomic_DNA"/>
</dbReference>
<reference evidence="3 4" key="1">
    <citation type="journal article" date="2014" name="Genome Biol. Evol.">
        <title>Comparative genomics and transcriptomics analyses reveal divergent lifestyle features of nematode endoparasitic fungus Hirsutella minnesotensis.</title>
        <authorList>
            <person name="Lai Y."/>
            <person name="Liu K."/>
            <person name="Zhang X."/>
            <person name="Zhang X."/>
            <person name="Li K."/>
            <person name="Wang N."/>
            <person name="Shu C."/>
            <person name="Wu Y."/>
            <person name="Wang C."/>
            <person name="Bushley K.E."/>
            <person name="Xiang M."/>
            <person name="Liu X."/>
        </authorList>
    </citation>
    <scope>NUCLEOTIDE SEQUENCE [LARGE SCALE GENOMIC DNA]</scope>
    <source>
        <strain evidence="3 4">3608</strain>
    </source>
</reference>
<sequence>MTFLRWICETYLQPRRRPAKKKTVNQYWRDFKMLYRRRNKGRVVNANDCQEIRKYVDGTLREEFHLDDQPKNKPVMGVDDLLLGLTHHWSRDRSVFPTEDDRLDLSAIMLFQAYTACRPAELVDGTKCRAGRDPMIDEPEVEGVVPIKSNSTHELNSTEGAKGDASTRATRPNLAPTRLSGRRWEEDDSDSDTGSESAYDSDSGAASDDDTSDTEYSDDDTSDAEYHDDNPVDAVPQEHRKPGLTPPLSEPNEDEEPARKHKALCYEDIVLWIVQDPNKAGRDVLAMEVLFRHHKGEDKKPKPTVFLFRENPLPILCPIAHILARAIRDDAVQVDGFRHASPFFTSNIRRQAVKYSAYAFYLDRIGSDLGSEEKWTSYCLRRGNANALLMVAPNSIVDQVMRHDPLTGCLQNAYQNHRVGFNTQDAFLERDPSADGLTRAFTHMSIRCNPEVPKEIPKSEMDKLEPDPDVVELTNQVKRKAIQIRQEYGFIKNAPKEVKQEYEQLRRDLKSAEKAFRDDMTKVFQNEYRRRMHNAELERQLTGMAIEEHTEPSIQHALEERIQLQALLCDFDTNMSLKDITDRKVQAVDLMVRLASRREVRKPRPSPPPYESGKNHASSPDPEPLPKMEEIPLVLGKTQCIYCVGDEQLPYVVRMRAFNRVSHMMDHVEKVHLRHEPSRTRFVCRHPQCKHLGDFLTSLDHFKNHVQTVHGVKLRK</sequence>
<evidence type="ECO:0000313" key="4">
    <source>
        <dbReference type="Proteomes" id="UP000054481"/>
    </source>
</evidence>
<feature type="compositionally biased region" description="Acidic residues" evidence="2">
    <location>
        <begin position="207"/>
        <end position="223"/>
    </location>
</feature>
<name>A0A0F7ZFX1_9HYPO</name>
<dbReference type="Pfam" id="PF11917">
    <property type="entry name" value="DUF3435"/>
    <property type="match status" value="2"/>
</dbReference>
<feature type="compositionally biased region" description="Polar residues" evidence="2">
    <location>
        <begin position="148"/>
        <end position="159"/>
    </location>
</feature>
<gene>
    <name evidence="3" type="ORF">HIM_10736</name>
</gene>
<dbReference type="PANTHER" id="PTHR37535:SF4">
    <property type="entry name" value="FLUG DOMAIN-CONTAINING PROTEIN"/>
    <property type="match status" value="1"/>
</dbReference>
<evidence type="ECO:0000313" key="3">
    <source>
        <dbReference type="EMBL" id="KJZ69881.1"/>
    </source>
</evidence>
<feature type="coiled-coil region" evidence="1">
    <location>
        <begin position="495"/>
        <end position="522"/>
    </location>
</feature>
<dbReference type="PANTHER" id="PTHR37535">
    <property type="entry name" value="FLUG DOMAIN PROTEIN"/>
    <property type="match status" value="1"/>
</dbReference>
<dbReference type="AlphaFoldDB" id="A0A0F7ZFX1"/>
<feature type="compositionally biased region" description="Low complexity" evidence="2">
    <location>
        <begin position="194"/>
        <end position="206"/>
    </location>
</feature>
<feature type="compositionally biased region" description="Basic and acidic residues" evidence="2">
    <location>
        <begin position="224"/>
        <end position="241"/>
    </location>
</feature>
<proteinExistence type="predicted"/>
<accession>A0A0F7ZFX1</accession>
<feature type="region of interest" description="Disordered" evidence="2">
    <location>
        <begin position="598"/>
        <end position="627"/>
    </location>
</feature>
<dbReference type="Proteomes" id="UP000054481">
    <property type="component" value="Unassembled WGS sequence"/>
</dbReference>
<keyword evidence="1" id="KW-0175">Coiled coil</keyword>
<organism evidence="3 4">
    <name type="scientific">Hirsutella minnesotensis 3608</name>
    <dbReference type="NCBI Taxonomy" id="1043627"/>
    <lineage>
        <taxon>Eukaryota</taxon>
        <taxon>Fungi</taxon>
        <taxon>Dikarya</taxon>
        <taxon>Ascomycota</taxon>
        <taxon>Pezizomycotina</taxon>
        <taxon>Sordariomycetes</taxon>
        <taxon>Hypocreomycetidae</taxon>
        <taxon>Hypocreales</taxon>
        <taxon>Ophiocordycipitaceae</taxon>
        <taxon>Hirsutella</taxon>
    </lineage>
</organism>
<dbReference type="InterPro" id="IPR021842">
    <property type="entry name" value="DUF3435"/>
</dbReference>
<evidence type="ECO:0000256" key="2">
    <source>
        <dbReference type="SAM" id="MobiDB-lite"/>
    </source>
</evidence>
<evidence type="ECO:0000256" key="1">
    <source>
        <dbReference type="SAM" id="Coils"/>
    </source>
</evidence>
<dbReference type="OrthoDB" id="4485682at2759"/>